<dbReference type="InterPro" id="IPR004089">
    <property type="entry name" value="MCPsignal_dom"/>
</dbReference>
<keyword evidence="3" id="KW-1133">Transmembrane helix</keyword>
<evidence type="ECO:0000256" key="2">
    <source>
        <dbReference type="PROSITE-ProRule" id="PRU00284"/>
    </source>
</evidence>
<dbReference type="GO" id="GO:0007165">
    <property type="term" value="P:signal transduction"/>
    <property type="evidence" value="ECO:0007669"/>
    <property type="project" value="UniProtKB-KW"/>
</dbReference>
<dbReference type="EMBL" id="LWQS01000064">
    <property type="protein sequence ID" value="OAN44586.1"/>
    <property type="molecule type" value="Genomic_DNA"/>
</dbReference>
<evidence type="ECO:0000256" key="1">
    <source>
        <dbReference type="ARBA" id="ARBA00023224"/>
    </source>
</evidence>
<name>A0A178M7U6_9CHLR</name>
<feature type="domain" description="Methyl-accepting transducer" evidence="4">
    <location>
        <begin position="217"/>
        <end position="453"/>
    </location>
</feature>
<comment type="caution">
    <text evidence="5">The sequence shown here is derived from an EMBL/GenBank/DDBJ whole genome shotgun (WGS) entry which is preliminary data.</text>
</comment>
<dbReference type="SMART" id="SM00283">
    <property type="entry name" value="MA"/>
    <property type="match status" value="1"/>
</dbReference>
<keyword evidence="3" id="KW-0812">Transmembrane</keyword>
<gene>
    <name evidence="5" type="ORF">A6A03_16330</name>
</gene>
<dbReference type="Proteomes" id="UP000078287">
    <property type="component" value="Unassembled WGS sequence"/>
</dbReference>
<dbReference type="SUPFAM" id="SSF58104">
    <property type="entry name" value="Methyl-accepting chemotaxis protein (MCP) signaling domain"/>
    <property type="match status" value="1"/>
</dbReference>
<accession>A0A178M7U6</accession>
<feature type="transmembrane region" description="Helical" evidence="3">
    <location>
        <begin position="132"/>
        <end position="150"/>
    </location>
</feature>
<feature type="transmembrane region" description="Helical" evidence="3">
    <location>
        <begin position="21"/>
        <end position="46"/>
    </location>
</feature>
<dbReference type="STRING" id="1707952.A6A03_16330"/>
<evidence type="ECO:0000313" key="5">
    <source>
        <dbReference type="EMBL" id="OAN44586.1"/>
    </source>
</evidence>
<dbReference type="Gene3D" id="1.10.287.950">
    <property type="entry name" value="Methyl-accepting chemotaxis protein"/>
    <property type="match status" value="1"/>
</dbReference>
<evidence type="ECO:0000256" key="3">
    <source>
        <dbReference type="SAM" id="Phobius"/>
    </source>
</evidence>
<keyword evidence="1 2" id="KW-0807">Transducer</keyword>
<dbReference type="AlphaFoldDB" id="A0A178M7U6"/>
<feature type="transmembrane region" description="Helical" evidence="3">
    <location>
        <begin position="52"/>
        <end position="75"/>
    </location>
</feature>
<dbReference type="GO" id="GO:0016020">
    <property type="term" value="C:membrane"/>
    <property type="evidence" value="ECO:0007669"/>
    <property type="project" value="InterPro"/>
</dbReference>
<dbReference type="PANTHER" id="PTHR32089:SF112">
    <property type="entry name" value="LYSOZYME-LIKE PROTEIN-RELATED"/>
    <property type="match status" value="1"/>
</dbReference>
<feature type="transmembrane region" description="Helical" evidence="3">
    <location>
        <begin position="87"/>
        <end position="103"/>
    </location>
</feature>
<dbReference type="Pfam" id="PF00015">
    <property type="entry name" value="MCPsignal"/>
    <property type="match status" value="1"/>
</dbReference>
<feature type="transmembrane region" description="Helical" evidence="3">
    <location>
        <begin position="162"/>
        <end position="181"/>
    </location>
</feature>
<keyword evidence="6" id="KW-1185">Reference proteome</keyword>
<reference evidence="5 6" key="1">
    <citation type="submission" date="2016-04" db="EMBL/GenBank/DDBJ databases">
        <title>Chloroflexus islandicus sp. nov., a thermophilic filamentous anoxygenic phototrophic bacterium from geyser Strokkur (Iceland).</title>
        <authorList>
            <person name="Gaisin V.A."/>
            <person name="Kalashnikov A.M."/>
            <person name="Sukhacheva M.V."/>
            <person name="Grouzdev D.S."/>
            <person name="Ivanov T.M."/>
            <person name="Kuznetsov B."/>
            <person name="Gorlenko V.M."/>
        </authorList>
    </citation>
    <scope>NUCLEOTIDE SEQUENCE [LARGE SCALE GENOMIC DNA]</scope>
    <source>
        <strain evidence="6">isl-2</strain>
    </source>
</reference>
<dbReference type="PANTHER" id="PTHR32089">
    <property type="entry name" value="METHYL-ACCEPTING CHEMOTAXIS PROTEIN MCPB"/>
    <property type="match status" value="1"/>
</dbReference>
<dbReference type="RefSeq" id="WP_066789001.1">
    <property type="nucleotide sequence ID" value="NZ_LWQS01000064.1"/>
</dbReference>
<proteinExistence type="predicted"/>
<protein>
    <submittedName>
        <fullName evidence="5">Chemotaxis protein</fullName>
    </submittedName>
</protein>
<sequence length="497" mass="52982">MNSGISAGSTAELSALRENRVMLRWLIIFSVAVLAVFWLFGLVLWFTSHVDLATFALASLVTLVGLVLYGVAAWFVRQQQTMLGRRWLFLAMIAGAAMVLLLFGGADGARVVVLFVPIVSAGLLGSGRDTLLTSLAGVLVYVGVLLAEQFARVQPFLDDNVIIDSFFLILTISSIGTLSWLSSRDLSRALAESHSRAEELLRNTETLMEKNIQQVELGSELAAAAAELQANSQQQAGGASEQASAVSEVSTTIEELGSTARQIAQAAEHVSEAAQQTLEQLSSGQDAVDESIQAMKRIRQRVQDISTRVLGLGERSQQIGEIIDLIDDISDETHLLALNAAIEAAGAGEYGRRFAVVAAEVKSLANRTLAAAKEVKGVIAEIRQATSAAVLAAEEGSKEVERGVELAHRAGQVMDNIVMVAERTAQAAAEIGLATAQQQSASEQVVETMREIAEVARQSALSARQMAESAAKLTAIAARLHGIANLDGERPSRGRDR</sequence>
<evidence type="ECO:0000259" key="4">
    <source>
        <dbReference type="PROSITE" id="PS50111"/>
    </source>
</evidence>
<evidence type="ECO:0000313" key="6">
    <source>
        <dbReference type="Proteomes" id="UP000078287"/>
    </source>
</evidence>
<dbReference type="OrthoDB" id="2489132at2"/>
<dbReference type="PROSITE" id="PS50111">
    <property type="entry name" value="CHEMOTAXIS_TRANSDUC_2"/>
    <property type="match status" value="1"/>
</dbReference>
<keyword evidence="3" id="KW-0472">Membrane</keyword>
<organism evidence="5 6">
    <name type="scientific">Chloroflexus islandicus</name>
    <dbReference type="NCBI Taxonomy" id="1707952"/>
    <lineage>
        <taxon>Bacteria</taxon>
        <taxon>Bacillati</taxon>
        <taxon>Chloroflexota</taxon>
        <taxon>Chloroflexia</taxon>
        <taxon>Chloroflexales</taxon>
        <taxon>Chloroflexineae</taxon>
        <taxon>Chloroflexaceae</taxon>
        <taxon>Chloroflexus</taxon>
    </lineage>
</organism>